<sequence>MLFNKYFEKWLYSKDGYYSNYKDIGKSGDFFTAVSTSSFFGGSIAKRLLCVIEDGLLPSNTTVIEIGAHHGYLISDIIQFVYTLKPELLDSLNFAIIEKFEHLRKAQKEYLYQSFGDSVNVKHYSCVDELRLDTAFIVANEIFDAFPCDLVYTNDKNKLQIANIENHKIEFIDCKDEKINKLCHTYKITKGEISLGFKQFAHNLEKNINKFEFIIFDYGEKYPRNDFSLRVYEKHNVYPFFDKLISLDKLFGKTDITYDVNFSHLIDSFEENNILHVKYDTQLKVLVDFGIIELLEILHKKVKEDIYLREVNKVKTLLNPDGMGDRFKAVIFRKNINMERVCKSS</sequence>
<gene>
    <name evidence="5" type="ORF">MNB_ARC-1_438</name>
</gene>
<evidence type="ECO:0000256" key="3">
    <source>
        <dbReference type="ARBA" id="ARBA00022679"/>
    </source>
</evidence>
<dbReference type="GO" id="GO:0035243">
    <property type="term" value="F:protein-arginine omega-N symmetric methyltransferase activity"/>
    <property type="evidence" value="ECO:0007669"/>
    <property type="project" value="TreeGrafter"/>
</dbReference>
<dbReference type="Pfam" id="PF02636">
    <property type="entry name" value="Methyltransf_28"/>
    <property type="match status" value="1"/>
</dbReference>
<organism evidence="5">
    <name type="scientific">hydrothermal vent metagenome</name>
    <dbReference type="NCBI Taxonomy" id="652676"/>
    <lineage>
        <taxon>unclassified sequences</taxon>
        <taxon>metagenomes</taxon>
        <taxon>ecological metagenomes</taxon>
    </lineage>
</organism>
<dbReference type="AlphaFoldDB" id="A0A3B1DT74"/>
<reference evidence="5" key="1">
    <citation type="submission" date="2018-10" db="EMBL/GenBank/DDBJ databases">
        <authorList>
            <person name="Aoki K."/>
        </authorList>
    </citation>
    <scope>NUCLEOTIDE SEQUENCE</scope>
</reference>
<name>A0A3B1DT74_9ZZZZ</name>
<proteinExistence type="predicted"/>
<dbReference type="InterPro" id="IPR038375">
    <property type="entry name" value="NDUFAF7_sf"/>
</dbReference>
<protein>
    <submittedName>
        <fullName evidence="5">COG1565: Uncharacterized conserved protein</fullName>
    </submittedName>
</protein>
<dbReference type="PANTHER" id="PTHR12049">
    <property type="entry name" value="PROTEIN ARGININE METHYLTRANSFERASE NDUFAF7, MITOCHONDRIAL"/>
    <property type="match status" value="1"/>
</dbReference>
<dbReference type="EMBL" id="UOYO01000026">
    <property type="protein sequence ID" value="VAY87517.1"/>
    <property type="molecule type" value="Genomic_DNA"/>
</dbReference>
<accession>A0A3B1DT74</accession>
<dbReference type="SUPFAM" id="SSF53335">
    <property type="entry name" value="S-adenosyl-L-methionine-dependent methyltransferases"/>
    <property type="match status" value="1"/>
</dbReference>
<keyword evidence="3" id="KW-0808">Transferase</keyword>
<keyword evidence="4" id="KW-0496">Mitochondrion</keyword>
<evidence type="ECO:0000256" key="1">
    <source>
        <dbReference type="ARBA" id="ARBA00004173"/>
    </source>
</evidence>
<dbReference type="GO" id="GO:0032259">
    <property type="term" value="P:methylation"/>
    <property type="evidence" value="ECO:0007669"/>
    <property type="project" value="UniProtKB-KW"/>
</dbReference>
<dbReference type="PANTHER" id="PTHR12049:SF7">
    <property type="entry name" value="PROTEIN ARGININE METHYLTRANSFERASE NDUFAF7, MITOCHONDRIAL"/>
    <property type="match status" value="1"/>
</dbReference>
<evidence type="ECO:0000256" key="4">
    <source>
        <dbReference type="ARBA" id="ARBA00023128"/>
    </source>
</evidence>
<dbReference type="InterPro" id="IPR029063">
    <property type="entry name" value="SAM-dependent_MTases_sf"/>
</dbReference>
<dbReference type="Gene3D" id="3.40.50.12710">
    <property type="match status" value="1"/>
</dbReference>
<evidence type="ECO:0000256" key="2">
    <source>
        <dbReference type="ARBA" id="ARBA00022603"/>
    </source>
</evidence>
<dbReference type="InterPro" id="IPR003788">
    <property type="entry name" value="NDUFAF7"/>
</dbReference>
<evidence type="ECO:0000313" key="5">
    <source>
        <dbReference type="EMBL" id="VAY87517.1"/>
    </source>
</evidence>
<keyword evidence="2" id="KW-0489">Methyltransferase</keyword>
<comment type="subcellular location">
    <subcellularLocation>
        <location evidence="1">Mitochondrion</location>
    </subcellularLocation>
</comment>
<dbReference type="GO" id="GO:0005739">
    <property type="term" value="C:mitochondrion"/>
    <property type="evidence" value="ECO:0007669"/>
    <property type="project" value="UniProtKB-SubCell"/>
</dbReference>